<dbReference type="GO" id="GO:0030212">
    <property type="term" value="P:hyaluronan metabolic process"/>
    <property type="evidence" value="ECO:0007669"/>
    <property type="project" value="InterPro"/>
</dbReference>
<dbReference type="InterPro" id="IPR002035">
    <property type="entry name" value="VWF_A"/>
</dbReference>
<feature type="domain" description="VIT" evidence="11">
    <location>
        <begin position="40"/>
        <end position="163"/>
    </location>
</feature>
<keyword evidence="5 9" id="KW-0732">Signal</keyword>
<keyword evidence="6" id="KW-0722">Serine protease inhibitor</keyword>
<dbReference type="Pfam" id="PF08487">
    <property type="entry name" value="VIT"/>
    <property type="match status" value="1"/>
</dbReference>
<dbReference type="AlphaFoldDB" id="A0A401SXC5"/>
<organism evidence="12 13">
    <name type="scientific">Chiloscyllium punctatum</name>
    <name type="common">Brownbanded bambooshark</name>
    <name type="synonym">Hemiscyllium punctatum</name>
    <dbReference type="NCBI Taxonomy" id="137246"/>
    <lineage>
        <taxon>Eukaryota</taxon>
        <taxon>Metazoa</taxon>
        <taxon>Chordata</taxon>
        <taxon>Craniata</taxon>
        <taxon>Vertebrata</taxon>
        <taxon>Chondrichthyes</taxon>
        <taxon>Elasmobranchii</taxon>
        <taxon>Galeomorphii</taxon>
        <taxon>Galeoidea</taxon>
        <taxon>Orectolobiformes</taxon>
        <taxon>Hemiscylliidae</taxon>
        <taxon>Chiloscyllium</taxon>
    </lineage>
</organism>
<feature type="domain" description="VWFA" evidence="10">
    <location>
        <begin position="294"/>
        <end position="478"/>
    </location>
</feature>
<feature type="chain" id="PRO_5019376923" description="VWFA domain-containing protein" evidence="9">
    <location>
        <begin position="17"/>
        <end position="936"/>
    </location>
</feature>
<dbReference type="PROSITE" id="PS50234">
    <property type="entry name" value="VWFA"/>
    <property type="match status" value="1"/>
</dbReference>
<comment type="subcellular location">
    <subcellularLocation>
        <location evidence="1">Secreted</location>
    </subcellularLocation>
</comment>
<dbReference type="SUPFAM" id="SSF53300">
    <property type="entry name" value="vWA-like"/>
    <property type="match status" value="1"/>
</dbReference>
<accession>A0A401SXC5</accession>
<dbReference type="Pfam" id="PF06668">
    <property type="entry name" value="ITI_HC_C"/>
    <property type="match status" value="1"/>
</dbReference>
<dbReference type="PROSITE" id="PS51468">
    <property type="entry name" value="VIT"/>
    <property type="match status" value="1"/>
</dbReference>
<evidence type="ECO:0000313" key="13">
    <source>
        <dbReference type="Proteomes" id="UP000287033"/>
    </source>
</evidence>
<dbReference type="PANTHER" id="PTHR10338">
    <property type="entry name" value="INTER-ALPHA-TRYPSIN INHIBITOR HEAVY CHAIN FAMILY MEMBER"/>
    <property type="match status" value="1"/>
</dbReference>
<dbReference type="Pfam" id="PF00092">
    <property type="entry name" value="VWA"/>
    <property type="match status" value="1"/>
</dbReference>
<feature type="signal peptide" evidence="9">
    <location>
        <begin position="1"/>
        <end position="16"/>
    </location>
</feature>
<evidence type="ECO:0000256" key="7">
    <source>
        <dbReference type="ARBA" id="ARBA00023180"/>
    </source>
</evidence>
<keyword evidence="3" id="KW-0964">Secreted</keyword>
<evidence type="ECO:0000313" key="12">
    <source>
        <dbReference type="EMBL" id="GCC35020.1"/>
    </source>
</evidence>
<dbReference type="PANTHER" id="PTHR10338:SF62">
    <property type="entry name" value="INTER-ALPHA-TRYPSIN INHIBITOR HEAVY CHAIN H5"/>
    <property type="match status" value="1"/>
</dbReference>
<evidence type="ECO:0000256" key="9">
    <source>
        <dbReference type="SAM" id="SignalP"/>
    </source>
</evidence>
<dbReference type="GO" id="GO:0004867">
    <property type="term" value="F:serine-type endopeptidase inhibitor activity"/>
    <property type="evidence" value="ECO:0007669"/>
    <property type="project" value="UniProtKB-KW"/>
</dbReference>
<feature type="region of interest" description="Disordered" evidence="8">
    <location>
        <begin position="117"/>
        <end position="139"/>
    </location>
</feature>
<keyword evidence="13" id="KW-1185">Reference proteome</keyword>
<evidence type="ECO:0000256" key="5">
    <source>
        <dbReference type="ARBA" id="ARBA00022729"/>
    </source>
</evidence>
<evidence type="ECO:0000256" key="3">
    <source>
        <dbReference type="ARBA" id="ARBA00022525"/>
    </source>
</evidence>
<dbReference type="Proteomes" id="UP000287033">
    <property type="component" value="Unassembled WGS sequence"/>
</dbReference>
<name>A0A401SXC5_CHIPU</name>
<dbReference type="InterPro" id="IPR010600">
    <property type="entry name" value="ITI_HC_C"/>
</dbReference>
<dbReference type="FunFam" id="3.40.50.410:FF:000013">
    <property type="entry name" value="inter-alpha-trypsin inhibitor heavy chain H2"/>
    <property type="match status" value="1"/>
</dbReference>
<evidence type="ECO:0000259" key="11">
    <source>
        <dbReference type="PROSITE" id="PS51468"/>
    </source>
</evidence>
<gene>
    <name evidence="12" type="ORF">chiPu_0013499</name>
</gene>
<evidence type="ECO:0000256" key="4">
    <source>
        <dbReference type="ARBA" id="ARBA00022690"/>
    </source>
</evidence>
<evidence type="ECO:0008006" key="14">
    <source>
        <dbReference type="Google" id="ProtNLM"/>
    </source>
</evidence>
<keyword evidence="4" id="KW-0646">Protease inhibitor</keyword>
<feature type="compositionally biased region" description="Basic and acidic residues" evidence="8">
    <location>
        <begin position="122"/>
        <end position="139"/>
    </location>
</feature>
<comment type="similarity">
    <text evidence="2">Belongs to the ITIH family.</text>
</comment>
<dbReference type="InterPro" id="IPR013694">
    <property type="entry name" value="VIT"/>
</dbReference>
<dbReference type="InterPro" id="IPR036465">
    <property type="entry name" value="vWFA_dom_sf"/>
</dbReference>
<evidence type="ECO:0000256" key="1">
    <source>
        <dbReference type="ARBA" id="ARBA00004613"/>
    </source>
</evidence>
<protein>
    <recommendedName>
        <fullName evidence="14">VWFA domain-containing protein</fullName>
    </recommendedName>
</protein>
<dbReference type="OrthoDB" id="299997at2759"/>
<keyword evidence="7" id="KW-0325">Glycoprotein</keyword>
<dbReference type="EMBL" id="BEZZ01000657">
    <property type="protein sequence ID" value="GCC35020.1"/>
    <property type="molecule type" value="Genomic_DNA"/>
</dbReference>
<dbReference type="SMART" id="SM00327">
    <property type="entry name" value="VWA"/>
    <property type="match status" value="1"/>
</dbReference>
<evidence type="ECO:0000256" key="6">
    <source>
        <dbReference type="ARBA" id="ARBA00022900"/>
    </source>
</evidence>
<evidence type="ECO:0000256" key="2">
    <source>
        <dbReference type="ARBA" id="ARBA00010158"/>
    </source>
</evidence>
<dbReference type="GO" id="GO:0005576">
    <property type="term" value="C:extracellular region"/>
    <property type="evidence" value="ECO:0007669"/>
    <property type="project" value="UniProtKB-SubCell"/>
</dbReference>
<dbReference type="SMART" id="SM00609">
    <property type="entry name" value="VIT"/>
    <property type="match status" value="1"/>
</dbReference>
<reference evidence="12 13" key="1">
    <citation type="journal article" date="2018" name="Nat. Ecol. Evol.">
        <title>Shark genomes provide insights into elasmobranch evolution and the origin of vertebrates.</title>
        <authorList>
            <person name="Hara Y"/>
            <person name="Yamaguchi K"/>
            <person name="Onimaru K"/>
            <person name="Kadota M"/>
            <person name="Koyanagi M"/>
            <person name="Keeley SD"/>
            <person name="Tatsumi K"/>
            <person name="Tanaka K"/>
            <person name="Motone F"/>
            <person name="Kageyama Y"/>
            <person name="Nozu R"/>
            <person name="Adachi N"/>
            <person name="Nishimura O"/>
            <person name="Nakagawa R"/>
            <person name="Tanegashima C"/>
            <person name="Kiyatake I"/>
            <person name="Matsumoto R"/>
            <person name="Murakumo K"/>
            <person name="Nishida K"/>
            <person name="Terakita A"/>
            <person name="Kuratani S"/>
            <person name="Sato K"/>
            <person name="Hyodo S Kuraku.S."/>
        </authorList>
    </citation>
    <scope>NUCLEOTIDE SEQUENCE [LARGE SCALE GENOMIC DNA]</scope>
</reference>
<dbReference type="Gene3D" id="3.40.50.410">
    <property type="entry name" value="von Willebrand factor, type A domain"/>
    <property type="match status" value="1"/>
</dbReference>
<comment type="caution">
    <text evidence="12">The sequence shown here is derived from an EMBL/GenBank/DDBJ whole genome shotgun (WGS) entry which is preliminary data.</text>
</comment>
<evidence type="ECO:0000256" key="8">
    <source>
        <dbReference type="SAM" id="MobiDB-lite"/>
    </source>
</evidence>
<evidence type="ECO:0000259" key="10">
    <source>
        <dbReference type="PROSITE" id="PS50234"/>
    </source>
</evidence>
<dbReference type="OMA" id="TWSYLTI"/>
<proteinExistence type="inferred from homology"/>
<dbReference type="STRING" id="137246.A0A401SXC5"/>
<sequence length="936" mass="105531">MIGLLLVSYFSLAVWGQEFGDLRDDVDYLDPDPRSEFLRVPRQVITSQRSDRKPHVTDFIVKSTIFSRYAFTAVSSTMVNRAYQPKNAVFQMQIPARAFISNFTMIIGKKVHQSEVTTKAKNSKDKIKEQSGKNSRDNEMETFSVTVSLPARTKGLFLLTYEELLERRLGQYRHVISVRPMQIILKLLVEIHLTEPSGITFLEVAPLRNSKKNSQLLEASPPPSTKINRTTTTAHIRFAPTINQQVVIAENGILGDFILRYDVNRELGVGDIQIQNGFFVHYFAPKDLPPVPKNVVFVIDTSASMAGKKIKQTKDALFTILEDLRSNDHFNIINFSGRIKVWQNGKLVPVMRETVRDAKKYIYLMSPSGGTNINDAIQTGSKLLKDYIAQQDKSVRAVSLIIFLTDGRPTIAEVQAHKILNNTRKAVEKKFCIFTLGIGRDVDYKLLERMSLENCGEMRRINEDSDASTLLKGFFDEIGTPLLSDIRVDYSEDSVEYVTQTVFPNYFNGSELVIAGKLKNKTSDNLHVQVTASTSDKHLMLEADVKISDTRKTSNDFKARSKDAKLVQRAWGYLAIKDLLRSRLKSSNSKVKEILSEKAKNLSLEYNFFTPLTSLHVKRSDEQNHGFTQSVVNESEVNDERAQNLQRVTKPESTSLRKTKKTVVVSKTSADGDPHFVVDFPLGKFSICFNIDGEPGNILRLVSDHEGSGVTVNGQLIGAPAPPNGHKKQRTYFSAITIIVSKPSRSYIEITPHKVIFDSRDRFILSCDKTIEVESEGLVVSVTAKSKVTVTVQQCISFVILVHQYKNPAPYQRDHLGFYILNKKGLSSSAHGLLGQFLYSAVQIIETTTNTTRPARHRNQTEAWREGSEVSKGSAIVLHIKDRLVPVVKKQRRIYNGQHQVNCWFAKNNAVNLIDGSYKDYLVSHLFQTTRSANEH</sequence>
<dbReference type="InterPro" id="IPR050934">
    <property type="entry name" value="ITIH"/>
</dbReference>